<dbReference type="Proteomes" id="UP000784919">
    <property type="component" value="Unassembled WGS sequence"/>
</dbReference>
<reference evidence="2 3" key="1">
    <citation type="journal article" date="2020" name="bioRxiv">
        <title>Whole genome comparisons of ergot fungi reveals the divergence and evolution of species within the genus Claviceps are the result of varying mechanisms driving genome evolution and host range expansion.</title>
        <authorList>
            <person name="Wyka S.A."/>
            <person name="Mondo S.J."/>
            <person name="Liu M."/>
            <person name="Dettman J."/>
            <person name="Nalam V."/>
            <person name="Broders K.D."/>
        </authorList>
    </citation>
    <scope>NUCLEOTIDE SEQUENCE</scope>
    <source>
        <strain evidence="2">CCC 1102</strain>
        <strain evidence="1 3">LM583</strain>
    </source>
</reference>
<evidence type="ECO:0000313" key="1">
    <source>
        <dbReference type="EMBL" id="KAG5955803.1"/>
    </source>
</evidence>
<dbReference type="EMBL" id="SRPS01000236">
    <property type="protein sequence ID" value="KAG5961921.1"/>
    <property type="molecule type" value="Genomic_DNA"/>
</dbReference>
<sequence>MFSYQTQTTGGMRKDDEHPIWTAEDYHNELLGRDCGSRRRIQLWKHAMTVRGNAVQSRRFTFHCATRNGGIVGSDPADLSRQCLQVLGAEVDPKMMEIMRNVAGWREYAR</sequence>
<dbReference type="OrthoDB" id="10356453at2759"/>
<dbReference type="EMBL" id="SRPR01000237">
    <property type="protein sequence ID" value="KAG5955803.1"/>
    <property type="molecule type" value="Genomic_DNA"/>
</dbReference>
<protein>
    <submittedName>
        <fullName evidence="2">Uncharacterized protein</fullName>
    </submittedName>
</protein>
<accession>A0A9P7MMQ8</accession>
<dbReference type="AlphaFoldDB" id="A0A9P7MMQ8"/>
<proteinExistence type="predicted"/>
<name>A0A9P7MMQ8_9HYPO</name>
<keyword evidence="3" id="KW-1185">Reference proteome</keyword>
<gene>
    <name evidence="2" type="ORF">E4U56_003627</name>
    <name evidence="1" type="ORF">E4U57_003126</name>
</gene>
<evidence type="ECO:0000313" key="3">
    <source>
        <dbReference type="Proteomes" id="UP000742024"/>
    </source>
</evidence>
<evidence type="ECO:0000313" key="4">
    <source>
        <dbReference type="Proteomes" id="UP000784919"/>
    </source>
</evidence>
<comment type="caution">
    <text evidence="2">The sequence shown here is derived from an EMBL/GenBank/DDBJ whole genome shotgun (WGS) entry which is preliminary data.</text>
</comment>
<organism evidence="2 4">
    <name type="scientific">Claviceps arundinis</name>
    <dbReference type="NCBI Taxonomy" id="1623583"/>
    <lineage>
        <taxon>Eukaryota</taxon>
        <taxon>Fungi</taxon>
        <taxon>Dikarya</taxon>
        <taxon>Ascomycota</taxon>
        <taxon>Pezizomycotina</taxon>
        <taxon>Sordariomycetes</taxon>
        <taxon>Hypocreomycetidae</taxon>
        <taxon>Hypocreales</taxon>
        <taxon>Clavicipitaceae</taxon>
        <taxon>Claviceps</taxon>
    </lineage>
</organism>
<dbReference type="Proteomes" id="UP000742024">
    <property type="component" value="Unassembled WGS sequence"/>
</dbReference>
<evidence type="ECO:0000313" key="2">
    <source>
        <dbReference type="EMBL" id="KAG5961921.1"/>
    </source>
</evidence>